<gene>
    <name evidence="2" type="ORF">INP51_03580</name>
</gene>
<dbReference type="InterPro" id="IPR005531">
    <property type="entry name" value="Asp23"/>
</dbReference>
<evidence type="ECO:0000256" key="1">
    <source>
        <dbReference type="ARBA" id="ARBA00005721"/>
    </source>
</evidence>
<dbReference type="Proteomes" id="UP000593601">
    <property type="component" value="Chromosome"/>
</dbReference>
<evidence type="ECO:0000313" key="3">
    <source>
        <dbReference type="Proteomes" id="UP000593601"/>
    </source>
</evidence>
<protein>
    <submittedName>
        <fullName evidence="2">Asp23/Gls24 family envelope stress response protein</fullName>
    </submittedName>
</protein>
<proteinExistence type="inferred from homology"/>
<sequence length="131" mass="13930">MSENKNTKNNNTYTIYDDETVGTVQIADEVVAIIAGLAATEVEGVASIAGNITNELIGKLGMKKLQRGVKVEVAEGVVSVDLDINIKYGYSIPKASAVVQEKVKSAIENMTGLEVADVNVNIADVDMQQSE</sequence>
<dbReference type="Pfam" id="PF03780">
    <property type="entry name" value="Asp23"/>
    <property type="match status" value="1"/>
</dbReference>
<comment type="similarity">
    <text evidence="1">Belongs to the asp23 family.</text>
</comment>
<accession>A0A7M2RI77</accession>
<dbReference type="KEGG" id="bliq:INP51_03580"/>
<evidence type="ECO:0000313" key="2">
    <source>
        <dbReference type="EMBL" id="QOV20043.1"/>
    </source>
</evidence>
<dbReference type="EMBL" id="CP063304">
    <property type="protein sequence ID" value="QOV20043.1"/>
    <property type="molecule type" value="Genomic_DNA"/>
</dbReference>
<dbReference type="AlphaFoldDB" id="A0A7M2RI77"/>
<organism evidence="2 3">
    <name type="scientific">Blautia liquoris</name>
    <dbReference type="NCBI Taxonomy" id="2779518"/>
    <lineage>
        <taxon>Bacteria</taxon>
        <taxon>Bacillati</taxon>
        <taxon>Bacillota</taxon>
        <taxon>Clostridia</taxon>
        <taxon>Lachnospirales</taxon>
        <taxon>Lachnospiraceae</taxon>
        <taxon>Blautia</taxon>
    </lineage>
</organism>
<name>A0A7M2RI77_9FIRM</name>
<keyword evidence="3" id="KW-1185">Reference proteome</keyword>
<reference evidence="2 3" key="1">
    <citation type="submission" date="2020-10" db="EMBL/GenBank/DDBJ databases">
        <title>Blautia liquoris sp.nov., isolated from the mud in a fermentation cellar used for the production of Chinese strong-flavoured liquor.</title>
        <authorList>
            <person name="Lu L."/>
        </authorList>
    </citation>
    <scope>NUCLEOTIDE SEQUENCE [LARGE SCALE GENOMIC DNA]</scope>
    <source>
        <strain evidence="2 3">LZLJ-3</strain>
    </source>
</reference>
<dbReference type="PANTHER" id="PTHR34297">
    <property type="entry name" value="HYPOTHETICAL CYTOSOLIC PROTEIN-RELATED"/>
    <property type="match status" value="1"/>
</dbReference>
<dbReference type="RefSeq" id="WP_193736363.1">
    <property type="nucleotide sequence ID" value="NZ_CP063304.1"/>
</dbReference>